<dbReference type="PANTHER" id="PTHR37298">
    <property type="entry name" value="UPF0111 PROTEIN YKAA"/>
    <property type="match status" value="1"/>
</dbReference>
<sequence length="208" mass="23588">MRLRLRPKQPELFEYFVRAARNTASATEAIADLGVPGTPAKALSDRLVEIEHQNDEVTHELYNKLNSSFITPFDRDDMYRLAARLDDVIDHLEAAATLAHLYAAFDGERPPPQMCEQLEVLRAFGELAVTAFEDFAAKRDLKHYWIGTNELENQADRIYRQLLTHLFSGRYDALTVLKLKEIGDVLEEAADAFEHVANTVEAIVVKES</sequence>
<evidence type="ECO:0000313" key="2">
    <source>
        <dbReference type="EMBL" id="AXB42821.1"/>
    </source>
</evidence>
<evidence type="ECO:0000313" key="3">
    <source>
        <dbReference type="Proteomes" id="UP000250434"/>
    </source>
</evidence>
<dbReference type="InterPro" id="IPR018445">
    <property type="entry name" value="Put_Phosphate_transp_reg"/>
</dbReference>
<keyword evidence="3" id="KW-1185">Reference proteome</keyword>
<comment type="similarity">
    <text evidence="1">Belongs to the UPF0111 family.</text>
</comment>
<dbReference type="RefSeq" id="WP_113692079.1">
    <property type="nucleotide sequence ID" value="NZ_CP015163.1"/>
</dbReference>
<proteinExistence type="inferred from homology"/>
<dbReference type="InterPro" id="IPR038078">
    <property type="entry name" value="PhoU-like_sf"/>
</dbReference>
<accession>A0A344L447</accession>
<dbReference type="AlphaFoldDB" id="A0A344L447"/>
<dbReference type="Pfam" id="PF01865">
    <property type="entry name" value="PhoU_div"/>
    <property type="match status" value="1"/>
</dbReference>
<evidence type="ECO:0008006" key="4">
    <source>
        <dbReference type="Google" id="ProtNLM"/>
    </source>
</evidence>
<gene>
    <name evidence="2" type="ORF">A4R43_09975</name>
</gene>
<name>A0A344L447_9PSEU</name>
<dbReference type="PANTHER" id="PTHR37298:SF1">
    <property type="entry name" value="UPF0111 PROTEIN YKAA"/>
    <property type="match status" value="1"/>
</dbReference>
<reference evidence="2 3" key="1">
    <citation type="submission" date="2016-04" db="EMBL/GenBank/DDBJ databases">
        <title>Complete genome sequence and analysis of deep-sea sediment isolate, Amycolatopsis sp. WP1.</title>
        <authorList>
            <person name="Wang H."/>
            <person name="Chen S."/>
            <person name="Wu Q."/>
        </authorList>
    </citation>
    <scope>NUCLEOTIDE SEQUENCE [LARGE SCALE GENOMIC DNA]</scope>
    <source>
        <strain evidence="2 3">WP1</strain>
    </source>
</reference>
<dbReference type="OrthoDB" id="9797568at2"/>
<dbReference type="Gene3D" id="1.20.58.220">
    <property type="entry name" value="Phosphate transport system protein phou homolog 2, domain 2"/>
    <property type="match status" value="1"/>
</dbReference>
<dbReference type="KEGG" id="aab:A4R43_09975"/>
<dbReference type="EMBL" id="CP015163">
    <property type="protein sequence ID" value="AXB42821.1"/>
    <property type="molecule type" value="Genomic_DNA"/>
</dbReference>
<protein>
    <recommendedName>
        <fullName evidence="4">Phosphate transport regulator</fullName>
    </recommendedName>
</protein>
<organism evidence="2 3">
    <name type="scientific">Amycolatopsis albispora</name>
    <dbReference type="NCBI Taxonomy" id="1804986"/>
    <lineage>
        <taxon>Bacteria</taxon>
        <taxon>Bacillati</taxon>
        <taxon>Actinomycetota</taxon>
        <taxon>Actinomycetes</taxon>
        <taxon>Pseudonocardiales</taxon>
        <taxon>Pseudonocardiaceae</taxon>
        <taxon>Amycolatopsis</taxon>
    </lineage>
</organism>
<dbReference type="Proteomes" id="UP000250434">
    <property type="component" value="Chromosome"/>
</dbReference>
<dbReference type="InterPro" id="IPR052912">
    <property type="entry name" value="UPF0111_domain"/>
</dbReference>
<evidence type="ECO:0000256" key="1">
    <source>
        <dbReference type="ARBA" id="ARBA00008591"/>
    </source>
</evidence>